<protein>
    <recommendedName>
        <fullName evidence="7">Neogenin C-terminal domain-containing protein</fullName>
    </recommendedName>
</protein>
<feature type="region of interest" description="Disordered" evidence="6">
    <location>
        <begin position="1"/>
        <end position="110"/>
    </location>
</feature>
<evidence type="ECO:0000256" key="5">
    <source>
        <dbReference type="ARBA" id="ARBA00023180"/>
    </source>
</evidence>
<name>A0ABQ9ZXX6_9CRUS</name>
<feature type="region of interest" description="Disordered" evidence="6">
    <location>
        <begin position="143"/>
        <end position="166"/>
    </location>
</feature>
<keyword evidence="2" id="KW-0812">Transmembrane</keyword>
<keyword evidence="4" id="KW-0472">Membrane</keyword>
<dbReference type="InterPro" id="IPR010560">
    <property type="entry name" value="Neogenin_C"/>
</dbReference>
<evidence type="ECO:0000313" key="8">
    <source>
        <dbReference type="EMBL" id="KAK4017744.1"/>
    </source>
</evidence>
<gene>
    <name evidence="8" type="ORF">OUZ56_033467</name>
</gene>
<evidence type="ECO:0000256" key="2">
    <source>
        <dbReference type="ARBA" id="ARBA00022692"/>
    </source>
</evidence>
<feature type="compositionally biased region" description="Polar residues" evidence="6">
    <location>
        <begin position="53"/>
        <end position="70"/>
    </location>
</feature>
<feature type="compositionally biased region" description="Polar residues" evidence="6">
    <location>
        <begin position="143"/>
        <end position="152"/>
    </location>
</feature>
<dbReference type="Pfam" id="PF06583">
    <property type="entry name" value="Neogenin_C"/>
    <property type="match status" value="1"/>
</dbReference>
<accession>A0ABQ9ZXX6</accession>
<evidence type="ECO:0000256" key="6">
    <source>
        <dbReference type="SAM" id="MobiDB-lite"/>
    </source>
</evidence>
<keyword evidence="9" id="KW-1185">Reference proteome</keyword>
<proteinExistence type="predicted"/>
<evidence type="ECO:0000256" key="1">
    <source>
        <dbReference type="ARBA" id="ARBA00004479"/>
    </source>
</evidence>
<sequence length="166" mass="17555">MAALGQPPSMVPPSSALMAGADDKRNTQLGHPLKSFTVPTPPPQSAPPVKIVSPNSGNNRQSVNPMTKQLSPYKKTLAGGPVTSPPPIHKANRSGGVRSGANDLSKSPEKIIQSSYSTKILIWQRHLRGRESATKGGASQLVAISSSNSTSDKPPEFKRASRELEL</sequence>
<dbReference type="Proteomes" id="UP001234178">
    <property type="component" value="Unassembled WGS sequence"/>
</dbReference>
<reference evidence="8 9" key="1">
    <citation type="journal article" date="2023" name="Nucleic Acids Res.">
        <title>The hologenome of Daphnia magna reveals possible DNA methylation and microbiome-mediated evolution of the host genome.</title>
        <authorList>
            <person name="Chaturvedi A."/>
            <person name="Li X."/>
            <person name="Dhandapani V."/>
            <person name="Marshall H."/>
            <person name="Kissane S."/>
            <person name="Cuenca-Cambronero M."/>
            <person name="Asole G."/>
            <person name="Calvet F."/>
            <person name="Ruiz-Romero M."/>
            <person name="Marangio P."/>
            <person name="Guigo R."/>
            <person name="Rago D."/>
            <person name="Mirbahai L."/>
            <person name="Eastwood N."/>
            <person name="Colbourne J.K."/>
            <person name="Zhou J."/>
            <person name="Mallon E."/>
            <person name="Orsini L."/>
        </authorList>
    </citation>
    <scope>NUCLEOTIDE SEQUENCE [LARGE SCALE GENOMIC DNA]</scope>
    <source>
        <strain evidence="8">LRV0_1</strain>
    </source>
</reference>
<feature type="compositionally biased region" description="Basic and acidic residues" evidence="6">
    <location>
        <begin position="153"/>
        <end position="166"/>
    </location>
</feature>
<evidence type="ECO:0000259" key="7">
    <source>
        <dbReference type="Pfam" id="PF06583"/>
    </source>
</evidence>
<evidence type="ECO:0000256" key="3">
    <source>
        <dbReference type="ARBA" id="ARBA00022989"/>
    </source>
</evidence>
<comment type="caution">
    <text evidence="8">The sequence shown here is derived from an EMBL/GenBank/DDBJ whole genome shotgun (WGS) entry which is preliminary data.</text>
</comment>
<feature type="domain" description="Neogenin C-terminal" evidence="7">
    <location>
        <begin position="27"/>
        <end position="119"/>
    </location>
</feature>
<dbReference type="EMBL" id="JAOYFB010000016">
    <property type="protein sequence ID" value="KAK4017744.1"/>
    <property type="molecule type" value="Genomic_DNA"/>
</dbReference>
<evidence type="ECO:0000256" key="4">
    <source>
        <dbReference type="ARBA" id="ARBA00023136"/>
    </source>
</evidence>
<keyword evidence="3" id="KW-1133">Transmembrane helix</keyword>
<keyword evidence="5" id="KW-0325">Glycoprotein</keyword>
<organism evidence="8 9">
    <name type="scientific">Daphnia magna</name>
    <dbReference type="NCBI Taxonomy" id="35525"/>
    <lineage>
        <taxon>Eukaryota</taxon>
        <taxon>Metazoa</taxon>
        <taxon>Ecdysozoa</taxon>
        <taxon>Arthropoda</taxon>
        <taxon>Crustacea</taxon>
        <taxon>Branchiopoda</taxon>
        <taxon>Diplostraca</taxon>
        <taxon>Cladocera</taxon>
        <taxon>Anomopoda</taxon>
        <taxon>Daphniidae</taxon>
        <taxon>Daphnia</taxon>
    </lineage>
</organism>
<evidence type="ECO:0000313" key="9">
    <source>
        <dbReference type="Proteomes" id="UP001234178"/>
    </source>
</evidence>
<comment type="subcellular location">
    <subcellularLocation>
        <location evidence="1">Membrane</location>
        <topology evidence="1">Single-pass type I membrane protein</topology>
    </subcellularLocation>
</comment>